<reference evidence="2 3" key="1">
    <citation type="submission" date="2024-01" db="EMBL/GenBank/DDBJ databases">
        <title>The genome of the rayed Mediterranean limpet Patella caerulea (Linnaeus, 1758).</title>
        <authorList>
            <person name="Anh-Thu Weber A."/>
            <person name="Halstead-Nussloch G."/>
        </authorList>
    </citation>
    <scope>NUCLEOTIDE SEQUENCE [LARGE SCALE GENOMIC DNA]</scope>
    <source>
        <strain evidence="2">AATW-2023a</strain>
        <tissue evidence="2">Whole specimen</tissue>
    </source>
</reference>
<keyword evidence="3" id="KW-1185">Reference proteome</keyword>
<organism evidence="2 3">
    <name type="scientific">Patella caerulea</name>
    <name type="common">Rayed Mediterranean limpet</name>
    <dbReference type="NCBI Taxonomy" id="87958"/>
    <lineage>
        <taxon>Eukaryota</taxon>
        <taxon>Metazoa</taxon>
        <taxon>Spiralia</taxon>
        <taxon>Lophotrochozoa</taxon>
        <taxon>Mollusca</taxon>
        <taxon>Gastropoda</taxon>
        <taxon>Patellogastropoda</taxon>
        <taxon>Patelloidea</taxon>
        <taxon>Patellidae</taxon>
        <taxon>Patella</taxon>
    </lineage>
</organism>
<sequence length="201" mass="22826">MASLSDELSSFEEKGCGGSGEQMENQTEYGLNTNNNSEYTAATDVEFPVDVGEPFKTTRKRKLDDEGFVTPATPDIPKSSSKYEMPSGNVEMQRNDDYLEYYDYDKVDGDGVTGFEEENPLYKTQVYKSAADLIKDIAEECKMRMLEWSSELSESETFESFCASRLDRLVTDAKDLEDSLNKQKDLLRKRLGFISRTLQDI</sequence>
<feature type="region of interest" description="Disordered" evidence="1">
    <location>
        <begin position="62"/>
        <end position="89"/>
    </location>
</feature>
<comment type="caution">
    <text evidence="2">The sequence shown here is derived from an EMBL/GenBank/DDBJ whole genome shotgun (WGS) entry which is preliminary data.</text>
</comment>
<dbReference type="EMBL" id="JAZGQO010000021">
    <property type="protein sequence ID" value="KAK6166694.1"/>
    <property type="molecule type" value="Genomic_DNA"/>
</dbReference>
<evidence type="ECO:0000313" key="2">
    <source>
        <dbReference type="EMBL" id="KAK6166694.1"/>
    </source>
</evidence>
<dbReference type="Proteomes" id="UP001347796">
    <property type="component" value="Unassembled WGS sequence"/>
</dbReference>
<dbReference type="AlphaFoldDB" id="A0AAN8GHW7"/>
<name>A0AAN8GHW7_PATCE</name>
<gene>
    <name evidence="2" type="ORF">SNE40_023329</name>
</gene>
<evidence type="ECO:0000313" key="3">
    <source>
        <dbReference type="Proteomes" id="UP001347796"/>
    </source>
</evidence>
<accession>A0AAN8GHW7</accession>
<feature type="region of interest" description="Disordered" evidence="1">
    <location>
        <begin position="1"/>
        <end position="45"/>
    </location>
</feature>
<protein>
    <submittedName>
        <fullName evidence="2">Uncharacterized protein</fullName>
    </submittedName>
</protein>
<proteinExistence type="predicted"/>
<evidence type="ECO:0000256" key="1">
    <source>
        <dbReference type="SAM" id="MobiDB-lite"/>
    </source>
</evidence>
<feature type="compositionally biased region" description="Polar residues" evidence="1">
    <location>
        <begin position="22"/>
        <end position="40"/>
    </location>
</feature>